<dbReference type="OrthoDB" id="5967843at2759"/>
<accession>A0A4Y7TT74</accession>
<dbReference type="STRING" id="71717.A0A4Y7TT74"/>
<keyword evidence="1" id="KW-0677">Repeat</keyword>
<sequence>MNDARYQTSVPTEEDEEQAILGQVGMERGNVTYNYYGPVVGQASNANFGTNHGQFSLSDQRLIFYLAAPFASAVTIGVGLINQGIHYNSSPADPDSTNHTSRQGSVQQSLVHRSDLFTLLNPILDASHTRNMTVSPPNSACFPGTRLKVTKKVRSWMGGSLFFSNPHIMWIYGYAGCGKSAIAQEVARHFAVENRLAAAFFFFRGAGDRSRITRFATTVASQVAAAIPGTAPIIEMAIRANPALLQTKHTSLADQFRKPHLSSD</sequence>
<reference evidence="4 5" key="1">
    <citation type="journal article" date="2019" name="Nat. Ecol. Evol.">
        <title>Megaphylogeny resolves global patterns of mushroom evolution.</title>
        <authorList>
            <person name="Varga T."/>
            <person name="Krizsan K."/>
            <person name="Foldi C."/>
            <person name="Dima B."/>
            <person name="Sanchez-Garcia M."/>
            <person name="Sanchez-Ramirez S."/>
            <person name="Szollosi G.J."/>
            <person name="Szarkandi J.G."/>
            <person name="Papp V."/>
            <person name="Albert L."/>
            <person name="Andreopoulos W."/>
            <person name="Angelini C."/>
            <person name="Antonin V."/>
            <person name="Barry K.W."/>
            <person name="Bougher N.L."/>
            <person name="Buchanan P."/>
            <person name="Buyck B."/>
            <person name="Bense V."/>
            <person name="Catcheside P."/>
            <person name="Chovatia M."/>
            <person name="Cooper J."/>
            <person name="Damon W."/>
            <person name="Desjardin D."/>
            <person name="Finy P."/>
            <person name="Geml J."/>
            <person name="Haridas S."/>
            <person name="Hughes K."/>
            <person name="Justo A."/>
            <person name="Karasinski D."/>
            <person name="Kautmanova I."/>
            <person name="Kiss B."/>
            <person name="Kocsube S."/>
            <person name="Kotiranta H."/>
            <person name="LaButti K.M."/>
            <person name="Lechner B.E."/>
            <person name="Liimatainen K."/>
            <person name="Lipzen A."/>
            <person name="Lukacs Z."/>
            <person name="Mihaltcheva S."/>
            <person name="Morgado L.N."/>
            <person name="Niskanen T."/>
            <person name="Noordeloos M.E."/>
            <person name="Ohm R.A."/>
            <person name="Ortiz-Santana B."/>
            <person name="Ovrebo C."/>
            <person name="Racz N."/>
            <person name="Riley R."/>
            <person name="Savchenko A."/>
            <person name="Shiryaev A."/>
            <person name="Soop K."/>
            <person name="Spirin V."/>
            <person name="Szebenyi C."/>
            <person name="Tomsovsky M."/>
            <person name="Tulloss R.E."/>
            <person name="Uehling J."/>
            <person name="Grigoriev I.V."/>
            <person name="Vagvolgyi C."/>
            <person name="Papp T."/>
            <person name="Martin F.M."/>
            <person name="Miettinen O."/>
            <person name="Hibbett D.S."/>
            <person name="Nagy L.G."/>
        </authorList>
    </citation>
    <scope>NUCLEOTIDE SEQUENCE [LARGE SCALE GENOMIC DNA]</scope>
    <source>
        <strain evidence="4 5">FP101781</strain>
    </source>
</reference>
<evidence type="ECO:0000256" key="2">
    <source>
        <dbReference type="SAM" id="Phobius"/>
    </source>
</evidence>
<gene>
    <name evidence="4" type="ORF">FA13DRAFT_1085662</name>
</gene>
<keyword evidence="5" id="KW-1185">Reference proteome</keyword>
<feature type="transmembrane region" description="Helical" evidence="2">
    <location>
        <begin position="62"/>
        <end position="81"/>
    </location>
</feature>
<dbReference type="Pfam" id="PF24883">
    <property type="entry name" value="NPHP3_N"/>
    <property type="match status" value="1"/>
</dbReference>
<keyword evidence="2" id="KW-0472">Membrane</keyword>
<dbReference type="SUPFAM" id="SSF52540">
    <property type="entry name" value="P-loop containing nucleoside triphosphate hydrolases"/>
    <property type="match status" value="1"/>
</dbReference>
<comment type="caution">
    <text evidence="4">The sequence shown here is derived from an EMBL/GenBank/DDBJ whole genome shotgun (WGS) entry which is preliminary data.</text>
</comment>
<keyword evidence="2" id="KW-1133">Transmembrane helix</keyword>
<dbReference type="EMBL" id="QPFP01000005">
    <property type="protein sequence ID" value="TEB36812.1"/>
    <property type="molecule type" value="Genomic_DNA"/>
</dbReference>
<evidence type="ECO:0000313" key="4">
    <source>
        <dbReference type="EMBL" id="TEB36812.1"/>
    </source>
</evidence>
<dbReference type="Gene3D" id="3.40.50.300">
    <property type="entry name" value="P-loop containing nucleotide triphosphate hydrolases"/>
    <property type="match status" value="1"/>
</dbReference>
<name>A0A4Y7TT74_COPMI</name>
<dbReference type="Proteomes" id="UP000298030">
    <property type="component" value="Unassembled WGS sequence"/>
</dbReference>
<dbReference type="InterPro" id="IPR056884">
    <property type="entry name" value="NPHP3-like_N"/>
</dbReference>
<organism evidence="4 5">
    <name type="scientific">Coprinellus micaceus</name>
    <name type="common">Glistening ink-cap mushroom</name>
    <name type="synonym">Coprinus micaceus</name>
    <dbReference type="NCBI Taxonomy" id="71717"/>
    <lineage>
        <taxon>Eukaryota</taxon>
        <taxon>Fungi</taxon>
        <taxon>Dikarya</taxon>
        <taxon>Basidiomycota</taxon>
        <taxon>Agaricomycotina</taxon>
        <taxon>Agaricomycetes</taxon>
        <taxon>Agaricomycetidae</taxon>
        <taxon>Agaricales</taxon>
        <taxon>Agaricineae</taxon>
        <taxon>Psathyrellaceae</taxon>
        <taxon>Coprinellus</taxon>
    </lineage>
</organism>
<evidence type="ECO:0000256" key="1">
    <source>
        <dbReference type="ARBA" id="ARBA00022737"/>
    </source>
</evidence>
<dbReference type="InterPro" id="IPR027417">
    <property type="entry name" value="P-loop_NTPase"/>
</dbReference>
<proteinExistence type="predicted"/>
<keyword evidence="2" id="KW-0812">Transmembrane</keyword>
<evidence type="ECO:0000259" key="3">
    <source>
        <dbReference type="Pfam" id="PF24883"/>
    </source>
</evidence>
<feature type="domain" description="Nephrocystin 3-like N-terminal" evidence="3">
    <location>
        <begin position="150"/>
        <end position="257"/>
    </location>
</feature>
<evidence type="ECO:0000313" key="5">
    <source>
        <dbReference type="Proteomes" id="UP000298030"/>
    </source>
</evidence>
<protein>
    <recommendedName>
        <fullName evidence="3">Nephrocystin 3-like N-terminal domain-containing protein</fullName>
    </recommendedName>
</protein>
<dbReference type="AlphaFoldDB" id="A0A4Y7TT74"/>